<dbReference type="PANTHER" id="PTHR46493:SF1">
    <property type="entry name" value="PEPTIDYL-PROLYL CIS-TRANS ISOMERASE FKBP3"/>
    <property type="match status" value="1"/>
</dbReference>
<evidence type="ECO:0000256" key="1">
    <source>
        <dbReference type="ARBA" id="ARBA00022553"/>
    </source>
</evidence>
<protein>
    <recommendedName>
        <fullName evidence="2">FKBP3 basic tilted helix bundle domain-containing protein</fullName>
    </recommendedName>
</protein>
<dbReference type="CDD" id="cd21063">
    <property type="entry name" value="BTHB_FKBP25"/>
    <property type="match status" value="1"/>
</dbReference>
<dbReference type="PANTHER" id="PTHR46493">
    <property type="entry name" value="PEPTIDYL-PROLYL CIS-TRANS ISOMERASE FKBP3"/>
    <property type="match status" value="1"/>
</dbReference>
<keyword evidence="1" id="KW-0597">Phosphoprotein</keyword>
<sequence length="81" mass="9391">MKYEYTVKQWQQGKVAGAVPQPVWTVEQLHSDQLPRKDIIKFLQDDGSHSFLAEHKLLGNIKNVAETANKDHLIIAYYHLF</sequence>
<accession>A0A8C9AJR8</accession>
<organism evidence="3 4">
    <name type="scientific">Prolemur simus</name>
    <name type="common">Greater bamboo lemur</name>
    <name type="synonym">Hapalemur simus</name>
    <dbReference type="NCBI Taxonomy" id="1328070"/>
    <lineage>
        <taxon>Eukaryota</taxon>
        <taxon>Metazoa</taxon>
        <taxon>Chordata</taxon>
        <taxon>Craniata</taxon>
        <taxon>Vertebrata</taxon>
        <taxon>Euteleostomi</taxon>
        <taxon>Mammalia</taxon>
        <taxon>Eutheria</taxon>
        <taxon>Euarchontoglires</taxon>
        <taxon>Primates</taxon>
        <taxon>Strepsirrhini</taxon>
        <taxon>Lemuriformes</taxon>
        <taxon>Lemuridae</taxon>
        <taxon>Prolemur</taxon>
    </lineage>
</organism>
<proteinExistence type="predicted"/>
<evidence type="ECO:0000313" key="3">
    <source>
        <dbReference type="Ensembl" id="ENSPSMP00000032900.1"/>
    </source>
</evidence>
<dbReference type="Pfam" id="PF18410">
    <property type="entry name" value="BTHB"/>
    <property type="match status" value="1"/>
</dbReference>
<dbReference type="Ensembl" id="ENSPSMT00000037926.1">
    <property type="protein sequence ID" value="ENSPSMP00000032900.1"/>
    <property type="gene ID" value="ENSPSMG00000022726.1"/>
</dbReference>
<dbReference type="Proteomes" id="UP000694414">
    <property type="component" value="Unplaced"/>
</dbReference>
<evidence type="ECO:0000313" key="4">
    <source>
        <dbReference type="Proteomes" id="UP000694414"/>
    </source>
</evidence>
<keyword evidence="4" id="KW-1185">Reference proteome</keyword>
<reference evidence="3" key="1">
    <citation type="submission" date="2025-08" db="UniProtKB">
        <authorList>
            <consortium name="Ensembl"/>
        </authorList>
    </citation>
    <scope>IDENTIFICATION</scope>
</reference>
<reference evidence="3" key="2">
    <citation type="submission" date="2025-09" db="UniProtKB">
        <authorList>
            <consortium name="Ensembl"/>
        </authorList>
    </citation>
    <scope>IDENTIFICATION</scope>
</reference>
<dbReference type="InterPro" id="IPR043368">
    <property type="entry name" value="FKBP3"/>
</dbReference>
<evidence type="ECO:0000259" key="2">
    <source>
        <dbReference type="Pfam" id="PF18410"/>
    </source>
</evidence>
<dbReference type="GeneTree" id="ENSGT00950000185109"/>
<feature type="domain" description="FKBP3 basic tilted helix bundle" evidence="2">
    <location>
        <begin position="21"/>
        <end position="81"/>
    </location>
</feature>
<dbReference type="InterPro" id="IPR041200">
    <property type="entry name" value="FKBP3_BTHB"/>
</dbReference>
<dbReference type="Gene3D" id="1.10.720.80">
    <property type="match status" value="1"/>
</dbReference>
<dbReference type="AlphaFoldDB" id="A0A8C9AJR8"/>
<name>A0A8C9AJR8_PROSS</name>